<comment type="similarity">
    <text evidence="4">Belongs to the synaptopodin family.</text>
</comment>
<protein>
    <submittedName>
        <fullName evidence="6">Uncharacterized protein</fullName>
    </submittedName>
</protein>
<dbReference type="InterPro" id="IPR051976">
    <property type="entry name" value="Synaptopodin_domain"/>
</dbReference>
<accession>A0ABN9CMD3</accession>
<comment type="subcellular location">
    <subcellularLocation>
        <location evidence="1">Cytoplasm</location>
    </subcellularLocation>
</comment>
<dbReference type="PANTHER" id="PTHR24217">
    <property type="entry name" value="PUTATIVE-RELATED"/>
    <property type="match status" value="1"/>
</dbReference>
<comment type="caution">
    <text evidence="6">The sequence shown here is derived from an EMBL/GenBank/DDBJ whole genome shotgun (WGS) entry which is preliminary data.</text>
</comment>
<dbReference type="Proteomes" id="UP001162483">
    <property type="component" value="Unassembled WGS sequence"/>
</dbReference>
<evidence type="ECO:0000256" key="4">
    <source>
        <dbReference type="ARBA" id="ARBA00038161"/>
    </source>
</evidence>
<evidence type="ECO:0000256" key="5">
    <source>
        <dbReference type="SAM" id="MobiDB-lite"/>
    </source>
</evidence>
<feature type="non-terminal residue" evidence="6">
    <location>
        <position position="217"/>
    </location>
</feature>
<dbReference type="EMBL" id="CATNWA010011215">
    <property type="protein sequence ID" value="CAI9561325.1"/>
    <property type="molecule type" value="Genomic_DNA"/>
</dbReference>
<feature type="region of interest" description="Disordered" evidence="5">
    <location>
        <begin position="100"/>
        <end position="119"/>
    </location>
</feature>
<sequence>MEHCDSNGACVMPDSPISSYHSTDNLYAELHRSESAQEKNVKEARTKCRTIASLLTDAPNPHSKGVLMFKKRRQRAKKYTLVSYGSVDEDRYIEDEDGVLPTSESEFDEEGFSDARSLTNNSDWDSTYLDIEKPKMEHEHLEEKGLSEASGKGAALFELQRQRSEHAVENISVQNPQIFQKTPIAPPRKSMVNGNVNHQVNLERSQQAQGSENIKVT</sequence>
<keyword evidence="3" id="KW-0597">Phosphoprotein</keyword>
<evidence type="ECO:0000256" key="2">
    <source>
        <dbReference type="ARBA" id="ARBA00022490"/>
    </source>
</evidence>
<evidence type="ECO:0000313" key="7">
    <source>
        <dbReference type="Proteomes" id="UP001162483"/>
    </source>
</evidence>
<organism evidence="6 7">
    <name type="scientific">Staurois parvus</name>
    <dbReference type="NCBI Taxonomy" id="386267"/>
    <lineage>
        <taxon>Eukaryota</taxon>
        <taxon>Metazoa</taxon>
        <taxon>Chordata</taxon>
        <taxon>Craniata</taxon>
        <taxon>Vertebrata</taxon>
        <taxon>Euteleostomi</taxon>
        <taxon>Amphibia</taxon>
        <taxon>Batrachia</taxon>
        <taxon>Anura</taxon>
        <taxon>Neobatrachia</taxon>
        <taxon>Ranoidea</taxon>
        <taxon>Ranidae</taxon>
        <taxon>Staurois</taxon>
    </lineage>
</organism>
<evidence type="ECO:0000256" key="1">
    <source>
        <dbReference type="ARBA" id="ARBA00004496"/>
    </source>
</evidence>
<keyword evidence="2" id="KW-0963">Cytoplasm</keyword>
<dbReference type="PANTHER" id="PTHR24217:SF10">
    <property type="entry name" value="SYNAPTOPODIN 2-LIKE PROTEIN"/>
    <property type="match status" value="1"/>
</dbReference>
<feature type="region of interest" description="Disordered" evidence="5">
    <location>
        <begin position="183"/>
        <end position="217"/>
    </location>
</feature>
<proteinExistence type="inferred from homology"/>
<gene>
    <name evidence="6" type="ORF">SPARVUS_LOCUS5414400</name>
</gene>
<name>A0ABN9CMD3_9NEOB</name>
<evidence type="ECO:0000313" key="6">
    <source>
        <dbReference type="EMBL" id="CAI9561325.1"/>
    </source>
</evidence>
<feature type="compositionally biased region" description="Polar residues" evidence="5">
    <location>
        <begin position="192"/>
        <end position="217"/>
    </location>
</feature>
<keyword evidence="7" id="KW-1185">Reference proteome</keyword>
<reference evidence="6" key="1">
    <citation type="submission" date="2023-05" db="EMBL/GenBank/DDBJ databases">
        <authorList>
            <person name="Stuckert A."/>
        </authorList>
    </citation>
    <scope>NUCLEOTIDE SEQUENCE</scope>
</reference>
<evidence type="ECO:0000256" key="3">
    <source>
        <dbReference type="ARBA" id="ARBA00022553"/>
    </source>
</evidence>